<feature type="domain" description="Helix-turn-helix" evidence="4">
    <location>
        <begin position="5"/>
        <end position="52"/>
    </location>
</feature>
<dbReference type="SUPFAM" id="SSF53187">
    <property type="entry name" value="Zn-dependent exopeptidases"/>
    <property type="match status" value="1"/>
</dbReference>
<dbReference type="Proteomes" id="UP000176725">
    <property type="component" value="Unassembled WGS sequence"/>
</dbReference>
<dbReference type="Gene3D" id="3.30.70.360">
    <property type="match status" value="1"/>
</dbReference>
<dbReference type="EMBL" id="MGHH01000010">
    <property type="protein sequence ID" value="OGM64435.1"/>
    <property type="molecule type" value="Genomic_DNA"/>
</dbReference>
<evidence type="ECO:0000256" key="1">
    <source>
        <dbReference type="ARBA" id="ARBA00022723"/>
    </source>
</evidence>
<sequence>MENKYTLDDISKRLKVSTRTLLREIKRGKLKSQRVGRRHLVSEVEIESYLGKGRDEDYLEKTISMFLKDVKVEMISTLQKMVSRPSVASEVGQEAKLANLIKHKFDKWGIRSNVYEEGSEVAVRASYGLADDGILLDSPLDTLPPGDLVKWTYPPFDGVIRKGKMYGRGTADCKAGIVAMMYTILFFRKFFDEEKLRIEVVFDGGEQDGSFAGMKLVLKRGLPVTAGIVGYAGDMKDILVGARGYHRYCFTIHGEAVHTGSRYKPGINAISKMTKFINEVESYEFPKPLGSLFSFGGRLTFSKIEGGRAINMVPDSCSAWLDVRTTPEISKDRLDEDLAKIIDKIKVRDKNFKIDVQYMVGQQAYMVNPKGKIVELIGQSCQVVLNRKMYLTASGPAHVGNLLNESNIPTVVFGPMGENVHSYDEYIEISSIPKVVEIYIRTIIKYFDIDSNSF</sequence>
<evidence type="ECO:0000313" key="5">
    <source>
        <dbReference type="EMBL" id="OGM64435.1"/>
    </source>
</evidence>
<proteinExistence type="predicted"/>
<keyword evidence="2" id="KW-0378">Hydrolase</keyword>
<reference evidence="5 6" key="1">
    <citation type="journal article" date="2016" name="Nat. Commun.">
        <title>Thousands of microbial genomes shed light on interconnected biogeochemical processes in an aquifer system.</title>
        <authorList>
            <person name="Anantharaman K."/>
            <person name="Brown C.T."/>
            <person name="Hug L.A."/>
            <person name="Sharon I."/>
            <person name="Castelle C.J."/>
            <person name="Probst A.J."/>
            <person name="Thomas B.C."/>
            <person name="Singh A."/>
            <person name="Wilkins M.J."/>
            <person name="Karaoz U."/>
            <person name="Brodie E.L."/>
            <person name="Williams K.H."/>
            <person name="Hubbard S.S."/>
            <person name="Banfield J.F."/>
        </authorList>
    </citation>
    <scope>NUCLEOTIDE SEQUENCE [LARGE SCALE GENOMIC DNA]</scope>
</reference>
<dbReference type="GO" id="GO:0016787">
    <property type="term" value="F:hydrolase activity"/>
    <property type="evidence" value="ECO:0007669"/>
    <property type="project" value="UniProtKB-KW"/>
</dbReference>
<evidence type="ECO:0000259" key="4">
    <source>
        <dbReference type="Pfam" id="PF12728"/>
    </source>
</evidence>
<dbReference type="GO" id="GO:0046872">
    <property type="term" value="F:metal ion binding"/>
    <property type="evidence" value="ECO:0007669"/>
    <property type="project" value="UniProtKB-KW"/>
</dbReference>
<dbReference type="AlphaFoldDB" id="A0A1F8BM65"/>
<dbReference type="Gene3D" id="3.40.630.10">
    <property type="entry name" value="Zn peptidases"/>
    <property type="match status" value="2"/>
</dbReference>
<dbReference type="PANTHER" id="PTHR43808">
    <property type="entry name" value="ACETYLORNITHINE DEACETYLASE"/>
    <property type="match status" value="1"/>
</dbReference>
<evidence type="ECO:0000313" key="6">
    <source>
        <dbReference type="Proteomes" id="UP000176725"/>
    </source>
</evidence>
<accession>A0A1F8BM65</accession>
<evidence type="ECO:0000256" key="2">
    <source>
        <dbReference type="ARBA" id="ARBA00022801"/>
    </source>
</evidence>
<dbReference type="InterPro" id="IPR002933">
    <property type="entry name" value="Peptidase_M20"/>
</dbReference>
<comment type="caution">
    <text evidence="5">The sequence shown here is derived from an EMBL/GenBank/DDBJ whole genome shotgun (WGS) entry which is preliminary data.</text>
</comment>
<feature type="domain" description="Peptidase M20 dimerisation" evidence="3">
    <location>
        <begin position="241"/>
        <end position="349"/>
    </location>
</feature>
<keyword evidence="1" id="KW-0479">Metal-binding</keyword>
<dbReference type="InterPro" id="IPR036264">
    <property type="entry name" value="Bact_exopeptidase_dim_dom"/>
</dbReference>
<dbReference type="PANTHER" id="PTHR43808:SF32">
    <property type="entry name" value="ARGE_DAPE-RELATED DEACYLASE"/>
    <property type="match status" value="1"/>
</dbReference>
<dbReference type="InterPro" id="IPR011650">
    <property type="entry name" value="Peptidase_M20_dimer"/>
</dbReference>
<dbReference type="InterPro" id="IPR041657">
    <property type="entry name" value="HTH_17"/>
</dbReference>
<evidence type="ECO:0000259" key="3">
    <source>
        <dbReference type="Pfam" id="PF07687"/>
    </source>
</evidence>
<gene>
    <name evidence="5" type="ORF">A2893_01025</name>
</gene>
<dbReference type="Pfam" id="PF07687">
    <property type="entry name" value="M20_dimer"/>
    <property type="match status" value="1"/>
</dbReference>
<name>A0A1F8BM65_9BACT</name>
<dbReference type="SUPFAM" id="SSF55031">
    <property type="entry name" value="Bacterial exopeptidase dimerisation domain"/>
    <property type="match status" value="1"/>
</dbReference>
<dbReference type="Pfam" id="PF12728">
    <property type="entry name" value="HTH_17"/>
    <property type="match status" value="1"/>
</dbReference>
<dbReference type="Pfam" id="PF01546">
    <property type="entry name" value="Peptidase_M20"/>
    <property type="match status" value="1"/>
</dbReference>
<dbReference type="STRING" id="1802521.A2893_01025"/>
<dbReference type="InterPro" id="IPR050072">
    <property type="entry name" value="Peptidase_M20A"/>
</dbReference>
<organism evidence="5 6">
    <name type="scientific">Candidatus Woesebacteria bacterium RIFCSPLOWO2_01_FULL_39_25</name>
    <dbReference type="NCBI Taxonomy" id="1802521"/>
    <lineage>
        <taxon>Bacteria</taxon>
        <taxon>Candidatus Woeseibacteriota</taxon>
    </lineage>
</organism>
<protein>
    <recommendedName>
        <fullName evidence="7">Peptidase M20 dimerisation domain-containing protein</fullName>
    </recommendedName>
</protein>
<evidence type="ECO:0008006" key="7">
    <source>
        <dbReference type="Google" id="ProtNLM"/>
    </source>
</evidence>